<protein>
    <submittedName>
        <fullName evidence="2">Uncharacterized protein</fullName>
    </submittedName>
</protein>
<gene>
    <name evidence="2" type="ORF">TWF718_002474</name>
</gene>
<proteinExistence type="predicted"/>
<dbReference type="Proteomes" id="UP001313282">
    <property type="component" value="Unassembled WGS sequence"/>
</dbReference>
<keyword evidence="3" id="KW-1185">Reference proteome</keyword>
<evidence type="ECO:0000313" key="2">
    <source>
        <dbReference type="EMBL" id="KAK6331937.1"/>
    </source>
</evidence>
<dbReference type="AlphaFoldDB" id="A0AAN8R9X9"/>
<comment type="caution">
    <text evidence="2">The sequence shown here is derived from an EMBL/GenBank/DDBJ whole genome shotgun (WGS) entry which is preliminary data.</text>
</comment>
<name>A0AAN8R9X9_9PEZI</name>
<accession>A0AAN8R9X9</accession>
<sequence length="139" mass="15753">MTTLPAPYKYVIVEKDTEATQNPQNVPPFVAFDSLEDPIPTKARKTLLERMSISDLRSAKMVIAAINEEQKPFLLETGYRYFQYYLVNILVADYAPKYSLSLRLGRPADARRAVAEMDGLPPAEAQWDDISEDSHKGEE</sequence>
<evidence type="ECO:0000313" key="3">
    <source>
        <dbReference type="Proteomes" id="UP001313282"/>
    </source>
</evidence>
<reference evidence="2 3" key="1">
    <citation type="submission" date="2019-10" db="EMBL/GenBank/DDBJ databases">
        <authorList>
            <person name="Palmer J.M."/>
        </authorList>
    </citation>
    <scope>NUCLEOTIDE SEQUENCE [LARGE SCALE GENOMIC DNA]</scope>
    <source>
        <strain evidence="2 3">TWF718</strain>
    </source>
</reference>
<evidence type="ECO:0000256" key="1">
    <source>
        <dbReference type="SAM" id="MobiDB-lite"/>
    </source>
</evidence>
<organism evidence="2 3">
    <name type="scientific">Orbilia javanica</name>
    <dbReference type="NCBI Taxonomy" id="47235"/>
    <lineage>
        <taxon>Eukaryota</taxon>
        <taxon>Fungi</taxon>
        <taxon>Dikarya</taxon>
        <taxon>Ascomycota</taxon>
        <taxon>Pezizomycotina</taxon>
        <taxon>Orbiliomycetes</taxon>
        <taxon>Orbiliales</taxon>
        <taxon>Orbiliaceae</taxon>
        <taxon>Orbilia</taxon>
    </lineage>
</organism>
<dbReference type="EMBL" id="JAVHNR010000010">
    <property type="protein sequence ID" value="KAK6331937.1"/>
    <property type="molecule type" value="Genomic_DNA"/>
</dbReference>
<feature type="region of interest" description="Disordered" evidence="1">
    <location>
        <begin position="117"/>
        <end position="139"/>
    </location>
</feature>